<dbReference type="HOGENOM" id="CLU_1373909_0_0_1"/>
<evidence type="ECO:0000256" key="2">
    <source>
        <dbReference type="SAM" id="MobiDB-lite"/>
    </source>
</evidence>
<dbReference type="EMBL" id="KI392852">
    <property type="protein sequence ID" value="ERN10364.1"/>
    <property type="molecule type" value="Genomic_DNA"/>
</dbReference>
<organism evidence="3 4">
    <name type="scientific">Amborella trichopoda</name>
    <dbReference type="NCBI Taxonomy" id="13333"/>
    <lineage>
        <taxon>Eukaryota</taxon>
        <taxon>Viridiplantae</taxon>
        <taxon>Streptophyta</taxon>
        <taxon>Embryophyta</taxon>
        <taxon>Tracheophyta</taxon>
        <taxon>Spermatophyta</taxon>
        <taxon>Magnoliopsida</taxon>
        <taxon>Amborellales</taxon>
        <taxon>Amborellaceae</taxon>
        <taxon>Amborella</taxon>
    </lineage>
</organism>
<evidence type="ECO:0000313" key="4">
    <source>
        <dbReference type="Proteomes" id="UP000017836"/>
    </source>
</evidence>
<feature type="region of interest" description="Disordered" evidence="2">
    <location>
        <begin position="1"/>
        <end position="24"/>
    </location>
</feature>
<keyword evidence="4" id="KW-1185">Reference proteome</keyword>
<dbReference type="Gramene" id="ERN10364">
    <property type="protein sequence ID" value="ERN10364"/>
    <property type="gene ID" value="AMTR_s00026p00103800"/>
</dbReference>
<feature type="coiled-coil region" evidence="1">
    <location>
        <begin position="111"/>
        <end position="173"/>
    </location>
</feature>
<reference evidence="4" key="1">
    <citation type="journal article" date="2013" name="Science">
        <title>The Amborella genome and the evolution of flowering plants.</title>
        <authorList>
            <consortium name="Amborella Genome Project"/>
        </authorList>
    </citation>
    <scope>NUCLEOTIDE SEQUENCE [LARGE SCALE GENOMIC DNA]</scope>
</reference>
<gene>
    <name evidence="3" type="ORF">AMTR_s00026p00103800</name>
</gene>
<dbReference type="Proteomes" id="UP000017836">
    <property type="component" value="Unassembled WGS sequence"/>
</dbReference>
<protein>
    <submittedName>
        <fullName evidence="3">Uncharacterized protein</fullName>
    </submittedName>
</protein>
<dbReference type="Gene3D" id="1.10.287.1490">
    <property type="match status" value="1"/>
</dbReference>
<accession>W1PRA9</accession>
<dbReference type="AlphaFoldDB" id="W1PRA9"/>
<name>W1PRA9_AMBTC</name>
<keyword evidence="1" id="KW-0175">Coiled coil</keyword>
<evidence type="ECO:0000313" key="3">
    <source>
        <dbReference type="EMBL" id="ERN10364.1"/>
    </source>
</evidence>
<sequence length="206" mass="22817">MTPPGSKNHAPNVPPLDVVSSPTVPRSSSGFKALMMREMLCSSLQGLRGCPLSELRERMEVFRAFFASQRSVCPDGEIFDRLDMLLQDLSDWGIKALSCKNVVQASFERRLDALEKDLADRQGLVQQHAQEWAQLVSERDSLSTEVASLSGELEVVKVEMEELQAQVDSLSTHQDSSWEALYQRSCGLEQLDSNSATITSLVNLTA</sequence>
<evidence type="ECO:0000256" key="1">
    <source>
        <dbReference type="SAM" id="Coils"/>
    </source>
</evidence>
<proteinExistence type="predicted"/>